<gene>
    <name evidence="2" type="ORF">ZHAS_00005166</name>
</gene>
<organism evidence="2">
    <name type="scientific">Anopheles sinensis</name>
    <name type="common">Mosquito</name>
    <dbReference type="NCBI Taxonomy" id="74873"/>
    <lineage>
        <taxon>Eukaryota</taxon>
        <taxon>Metazoa</taxon>
        <taxon>Ecdysozoa</taxon>
        <taxon>Arthropoda</taxon>
        <taxon>Hexapoda</taxon>
        <taxon>Insecta</taxon>
        <taxon>Pterygota</taxon>
        <taxon>Neoptera</taxon>
        <taxon>Endopterygota</taxon>
        <taxon>Diptera</taxon>
        <taxon>Nematocera</taxon>
        <taxon>Culicoidea</taxon>
        <taxon>Culicidae</taxon>
        <taxon>Anophelinae</taxon>
        <taxon>Anopheles</taxon>
    </lineage>
</organism>
<accession>A0A084VJ47</accession>
<keyword evidence="4" id="KW-1185">Reference proteome</keyword>
<sequence length="271" mass="30727">MSTFCVVIDIPTEQTELQLRRRFEQTVSVPWELRLEQRRHFERTVCFLGEQEKKHITDIVRSTYAGFEPEQQSSFSEGPIGQDNYFAAEPSVRSNAGVVIDIPIEPAELERRRHFERTVCFQVENEANRKSSTVNPVRQDTATAGPSKKDDHIAAGPYDRSKELGIPASATMEEMMRAIIEKKRLCNVMWVDSIHCAGVSGKGALSFYKVTFPMKMDKLFGEVMNMLEAWGIGQRYMSQVFVMPCTYYHGQPPATVAESEGPSDKPSESYP</sequence>
<dbReference type="AlphaFoldDB" id="A0A084VJ47"/>
<protein>
    <submittedName>
        <fullName evidence="2 3">Uncharacterized protein</fullName>
    </submittedName>
</protein>
<reference evidence="2 4" key="1">
    <citation type="journal article" date="2014" name="BMC Genomics">
        <title>Genome sequence of Anopheles sinensis provides insight into genetics basis of mosquito competence for malaria parasites.</title>
        <authorList>
            <person name="Zhou D."/>
            <person name="Zhang D."/>
            <person name="Ding G."/>
            <person name="Shi L."/>
            <person name="Hou Q."/>
            <person name="Ye Y."/>
            <person name="Xu Y."/>
            <person name="Zhou H."/>
            <person name="Xiong C."/>
            <person name="Li S."/>
            <person name="Yu J."/>
            <person name="Hong S."/>
            <person name="Yu X."/>
            <person name="Zou P."/>
            <person name="Chen C."/>
            <person name="Chang X."/>
            <person name="Wang W."/>
            <person name="Lv Y."/>
            <person name="Sun Y."/>
            <person name="Ma L."/>
            <person name="Shen B."/>
            <person name="Zhu C."/>
        </authorList>
    </citation>
    <scope>NUCLEOTIDE SEQUENCE [LARGE SCALE GENOMIC DNA]</scope>
</reference>
<dbReference type="VEuPathDB" id="VectorBase:ASIS012105"/>
<evidence type="ECO:0000313" key="4">
    <source>
        <dbReference type="Proteomes" id="UP000030765"/>
    </source>
</evidence>
<feature type="region of interest" description="Disordered" evidence="1">
    <location>
        <begin position="130"/>
        <end position="159"/>
    </location>
</feature>
<evidence type="ECO:0000313" key="3">
    <source>
        <dbReference type="EnsemblMetazoa" id="ASIC005166-PA"/>
    </source>
</evidence>
<proteinExistence type="predicted"/>
<evidence type="ECO:0000256" key="1">
    <source>
        <dbReference type="SAM" id="MobiDB-lite"/>
    </source>
</evidence>
<dbReference type="Proteomes" id="UP000030765">
    <property type="component" value="Unassembled WGS sequence"/>
</dbReference>
<feature type="compositionally biased region" description="Basic and acidic residues" evidence="1">
    <location>
        <begin position="147"/>
        <end position="159"/>
    </location>
</feature>
<reference evidence="3" key="2">
    <citation type="submission" date="2020-05" db="UniProtKB">
        <authorList>
            <consortium name="EnsemblMetazoa"/>
        </authorList>
    </citation>
    <scope>IDENTIFICATION</scope>
</reference>
<evidence type="ECO:0000313" key="2">
    <source>
        <dbReference type="EMBL" id="KFB37991.1"/>
    </source>
</evidence>
<dbReference type="EMBL" id="ATLV01013431">
    <property type="status" value="NOT_ANNOTATED_CDS"/>
    <property type="molecule type" value="Genomic_DNA"/>
</dbReference>
<dbReference type="VEuPathDB" id="VectorBase:ASIC005166"/>
<dbReference type="EnsemblMetazoa" id="ASIC005166-RA">
    <property type="protein sequence ID" value="ASIC005166-PA"/>
    <property type="gene ID" value="ASIC005166"/>
</dbReference>
<name>A0A084VJ47_ANOSI</name>
<dbReference type="EMBL" id="KE524855">
    <property type="protein sequence ID" value="KFB37991.1"/>
    <property type="molecule type" value="Genomic_DNA"/>
</dbReference>
<feature type="compositionally biased region" description="Polar residues" evidence="1">
    <location>
        <begin position="130"/>
        <end position="144"/>
    </location>
</feature>